<dbReference type="Pfam" id="PF00366">
    <property type="entry name" value="Ribosomal_S17"/>
    <property type="match status" value="1"/>
</dbReference>
<dbReference type="InterPro" id="IPR019979">
    <property type="entry name" value="Ribosomal_uS17_CS"/>
</dbReference>
<comment type="function">
    <text evidence="6">One of the primary rRNA binding proteins, it binds specifically to the 5'-end of 16S ribosomal RNA.</text>
</comment>
<gene>
    <name evidence="6" type="primary">rpsQ</name>
    <name evidence="8" type="ORF">COV55_01200</name>
</gene>
<evidence type="ECO:0000256" key="2">
    <source>
        <dbReference type="ARBA" id="ARBA00022730"/>
    </source>
</evidence>
<dbReference type="NCBIfam" id="NF004123">
    <property type="entry name" value="PRK05610.1"/>
    <property type="match status" value="1"/>
</dbReference>
<dbReference type="HAMAP" id="MF_01345_B">
    <property type="entry name" value="Ribosomal_uS17_B"/>
    <property type="match status" value="1"/>
</dbReference>
<reference evidence="8 9" key="1">
    <citation type="submission" date="2017-09" db="EMBL/GenBank/DDBJ databases">
        <title>Depth-based differentiation of microbial function through sediment-hosted aquifers and enrichment of novel symbionts in the deep terrestrial subsurface.</title>
        <authorList>
            <person name="Probst A.J."/>
            <person name="Ladd B."/>
            <person name="Jarett J.K."/>
            <person name="Geller-Mcgrath D.E."/>
            <person name="Sieber C.M."/>
            <person name="Emerson J.B."/>
            <person name="Anantharaman K."/>
            <person name="Thomas B.C."/>
            <person name="Malmstrom R."/>
            <person name="Stieglmeier M."/>
            <person name="Klingl A."/>
            <person name="Woyke T."/>
            <person name="Ryan C.M."/>
            <person name="Banfield J.F."/>
        </authorList>
    </citation>
    <scope>NUCLEOTIDE SEQUENCE [LARGE SCALE GENOMIC DNA]</scope>
    <source>
        <strain evidence="8">CG11_big_fil_rev_8_21_14_0_20_36_20</strain>
    </source>
</reference>
<evidence type="ECO:0000313" key="9">
    <source>
        <dbReference type="Proteomes" id="UP000230564"/>
    </source>
</evidence>
<dbReference type="PANTHER" id="PTHR10744">
    <property type="entry name" value="40S RIBOSOMAL PROTEIN S11 FAMILY MEMBER"/>
    <property type="match status" value="1"/>
</dbReference>
<dbReference type="PRINTS" id="PR00973">
    <property type="entry name" value="RIBOSOMALS17"/>
</dbReference>
<dbReference type="PANTHER" id="PTHR10744:SF1">
    <property type="entry name" value="SMALL RIBOSOMAL SUBUNIT PROTEIN US17M"/>
    <property type="match status" value="1"/>
</dbReference>
<name>A0A2H0NG24_9BACT</name>
<dbReference type="NCBIfam" id="TIGR03635">
    <property type="entry name" value="uS17_bact"/>
    <property type="match status" value="1"/>
</dbReference>
<dbReference type="CDD" id="cd00364">
    <property type="entry name" value="Ribosomal_uS17"/>
    <property type="match status" value="1"/>
</dbReference>
<sequence length="96" mass="11385">MKEQTIKRVANKRKLEGEVVNDKMDKTVVVQVINIKIHSKYNKRYKSSKKYKAHDEKNEYKAGDKVVIQQCRPLSADKRWRVVSKLKSRKQKVENI</sequence>
<comment type="caution">
    <text evidence="8">The sequence shown here is derived from an EMBL/GenBank/DDBJ whole genome shotgun (WGS) entry which is preliminary data.</text>
</comment>
<evidence type="ECO:0000256" key="6">
    <source>
        <dbReference type="HAMAP-Rule" id="MF_01345"/>
    </source>
</evidence>
<comment type="subunit">
    <text evidence="6">Part of the 30S ribosomal subunit.</text>
</comment>
<organism evidence="8 9">
    <name type="scientific">Candidatus Komeilibacteria bacterium CG11_big_fil_rev_8_21_14_0_20_36_20</name>
    <dbReference type="NCBI Taxonomy" id="1974477"/>
    <lineage>
        <taxon>Bacteria</taxon>
        <taxon>Candidatus Komeiliibacteriota</taxon>
    </lineage>
</organism>
<keyword evidence="5 6" id="KW-0687">Ribonucleoprotein</keyword>
<protein>
    <recommendedName>
        <fullName evidence="6">Small ribosomal subunit protein uS17</fullName>
    </recommendedName>
</protein>
<dbReference type="AlphaFoldDB" id="A0A2H0NG24"/>
<dbReference type="Gene3D" id="2.40.50.140">
    <property type="entry name" value="Nucleic acid-binding proteins"/>
    <property type="match status" value="1"/>
</dbReference>
<evidence type="ECO:0000256" key="1">
    <source>
        <dbReference type="ARBA" id="ARBA00010254"/>
    </source>
</evidence>
<dbReference type="Proteomes" id="UP000230564">
    <property type="component" value="Unassembled WGS sequence"/>
</dbReference>
<comment type="similarity">
    <text evidence="1 6 7">Belongs to the universal ribosomal protein uS17 family.</text>
</comment>
<evidence type="ECO:0000256" key="7">
    <source>
        <dbReference type="RuleBase" id="RU003872"/>
    </source>
</evidence>
<dbReference type="EMBL" id="PCWQ01000007">
    <property type="protein sequence ID" value="PIR07026.1"/>
    <property type="molecule type" value="Genomic_DNA"/>
</dbReference>
<accession>A0A2H0NG24</accession>
<keyword evidence="3 6" id="KW-0694">RNA-binding</keyword>
<dbReference type="GO" id="GO:0006412">
    <property type="term" value="P:translation"/>
    <property type="evidence" value="ECO:0007669"/>
    <property type="project" value="UniProtKB-UniRule"/>
</dbReference>
<proteinExistence type="inferred from homology"/>
<keyword evidence="4 6" id="KW-0689">Ribosomal protein</keyword>
<dbReference type="SUPFAM" id="SSF50249">
    <property type="entry name" value="Nucleic acid-binding proteins"/>
    <property type="match status" value="1"/>
</dbReference>
<dbReference type="GO" id="GO:0003735">
    <property type="term" value="F:structural constituent of ribosome"/>
    <property type="evidence" value="ECO:0007669"/>
    <property type="project" value="UniProtKB-UniRule"/>
</dbReference>
<dbReference type="PROSITE" id="PS00056">
    <property type="entry name" value="RIBOSOMAL_S17"/>
    <property type="match status" value="1"/>
</dbReference>
<evidence type="ECO:0000256" key="4">
    <source>
        <dbReference type="ARBA" id="ARBA00022980"/>
    </source>
</evidence>
<evidence type="ECO:0000256" key="3">
    <source>
        <dbReference type="ARBA" id="ARBA00022884"/>
    </source>
</evidence>
<dbReference type="InterPro" id="IPR012340">
    <property type="entry name" value="NA-bd_OB-fold"/>
</dbReference>
<dbReference type="GO" id="GO:0022627">
    <property type="term" value="C:cytosolic small ribosomal subunit"/>
    <property type="evidence" value="ECO:0007669"/>
    <property type="project" value="UniProtKB-UniRule"/>
</dbReference>
<evidence type="ECO:0000256" key="5">
    <source>
        <dbReference type="ARBA" id="ARBA00023274"/>
    </source>
</evidence>
<keyword evidence="2 6" id="KW-0699">rRNA-binding</keyword>
<dbReference type="InterPro" id="IPR019984">
    <property type="entry name" value="Ribosomal_uS17_bact/chlr"/>
</dbReference>
<dbReference type="GO" id="GO:0019843">
    <property type="term" value="F:rRNA binding"/>
    <property type="evidence" value="ECO:0007669"/>
    <property type="project" value="UniProtKB-UniRule"/>
</dbReference>
<dbReference type="InterPro" id="IPR000266">
    <property type="entry name" value="Ribosomal_uS17"/>
</dbReference>
<evidence type="ECO:0000313" key="8">
    <source>
        <dbReference type="EMBL" id="PIR07026.1"/>
    </source>
</evidence>